<comment type="subcellular location">
    <subcellularLocation>
        <location evidence="1">Cell membrane</location>
        <topology evidence="1">Multi-pass membrane protein</topology>
    </subcellularLocation>
</comment>
<evidence type="ECO:0000256" key="3">
    <source>
        <dbReference type="ARBA" id="ARBA00022475"/>
    </source>
</evidence>
<evidence type="ECO:0000313" key="8">
    <source>
        <dbReference type="EMBL" id="RNF81892.1"/>
    </source>
</evidence>
<dbReference type="PANTHER" id="PTHR40043">
    <property type="entry name" value="UPF0719 INNER MEMBRANE PROTEIN YJFL"/>
    <property type="match status" value="1"/>
</dbReference>
<dbReference type="OrthoDB" id="5573330at2"/>
<evidence type="ECO:0000256" key="1">
    <source>
        <dbReference type="ARBA" id="ARBA00004651"/>
    </source>
</evidence>
<comment type="caution">
    <text evidence="8">The sequence shown here is derived from an EMBL/GenBank/DDBJ whole genome shotgun (WGS) entry which is preliminary data.</text>
</comment>
<comment type="similarity">
    <text evidence="2">Belongs to the UPF0719 family.</text>
</comment>
<feature type="transmembrane region" description="Helical" evidence="7">
    <location>
        <begin position="12"/>
        <end position="32"/>
    </location>
</feature>
<keyword evidence="9" id="KW-1185">Reference proteome</keyword>
<proteinExistence type="inferred from homology"/>
<dbReference type="GO" id="GO:0005886">
    <property type="term" value="C:plasma membrane"/>
    <property type="evidence" value="ECO:0007669"/>
    <property type="project" value="UniProtKB-SubCell"/>
</dbReference>
<dbReference type="AlphaFoldDB" id="A0A3M8ST04"/>
<dbReference type="InterPro" id="IPR007140">
    <property type="entry name" value="DUF350"/>
</dbReference>
<keyword evidence="6 7" id="KW-0472">Membrane</keyword>
<dbReference type="Pfam" id="PF03994">
    <property type="entry name" value="DUF350"/>
    <property type="match status" value="1"/>
</dbReference>
<dbReference type="Proteomes" id="UP000267049">
    <property type="component" value="Unassembled WGS sequence"/>
</dbReference>
<feature type="transmembrane region" description="Helical" evidence="7">
    <location>
        <begin position="110"/>
        <end position="132"/>
    </location>
</feature>
<dbReference type="EMBL" id="RIBS01000011">
    <property type="protein sequence ID" value="RNF81892.1"/>
    <property type="molecule type" value="Genomic_DNA"/>
</dbReference>
<sequence length="133" mass="13975">MSNYLQTLPQFLAWFGVAAALAGLFVVAYLWLTPQREIALVRAGNLSASLCLSSALLGVVMPLASALAHSVSLGDLASWGLVALLLQLLAHMGTRLLLRDLRARIERDEVAAAVLCSAIHLGVGVLNAAAMVV</sequence>
<evidence type="ECO:0000256" key="4">
    <source>
        <dbReference type="ARBA" id="ARBA00022692"/>
    </source>
</evidence>
<evidence type="ECO:0000313" key="9">
    <source>
        <dbReference type="Proteomes" id="UP000267049"/>
    </source>
</evidence>
<evidence type="ECO:0000256" key="6">
    <source>
        <dbReference type="ARBA" id="ARBA00023136"/>
    </source>
</evidence>
<dbReference type="PANTHER" id="PTHR40043:SF1">
    <property type="entry name" value="UPF0719 INNER MEMBRANE PROTEIN YJFL"/>
    <property type="match status" value="1"/>
</dbReference>
<feature type="transmembrane region" description="Helical" evidence="7">
    <location>
        <begin position="76"/>
        <end position="98"/>
    </location>
</feature>
<organism evidence="8 9">
    <name type="scientific">Montanilutibacter psychrotolerans</name>
    <dbReference type="NCBI Taxonomy" id="1327343"/>
    <lineage>
        <taxon>Bacteria</taxon>
        <taxon>Pseudomonadati</taxon>
        <taxon>Pseudomonadota</taxon>
        <taxon>Gammaproteobacteria</taxon>
        <taxon>Lysobacterales</taxon>
        <taxon>Lysobacteraceae</taxon>
        <taxon>Montanilutibacter</taxon>
    </lineage>
</organism>
<evidence type="ECO:0000256" key="2">
    <source>
        <dbReference type="ARBA" id="ARBA00005779"/>
    </source>
</evidence>
<keyword evidence="5 7" id="KW-1133">Transmembrane helix</keyword>
<protein>
    <submittedName>
        <fullName evidence="8">DUF350 domain-containing protein</fullName>
    </submittedName>
</protein>
<dbReference type="RefSeq" id="WP_123089101.1">
    <property type="nucleotide sequence ID" value="NZ_RIBS01000011.1"/>
</dbReference>
<keyword evidence="4 7" id="KW-0812">Transmembrane</keyword>
<accession>A0A3M8ST04</accession>
<evidence type="ECO:0000256" key="5">
    <source>
        <dbReference type="ARBA" id="ARBA00022989"/>
    </source>
</evidence>
<name>A0A3M8ST04_9GAMM</name>
<reference evidence="8 9" key="1">
    <citation type="submission" date="2018-11" db="EMBL/GenBank/DDBJ databases">
        <title>Lysobacter cryohumiis sp. nov., isolated from soil in the Tianshan Mountains, Xinjiang, China.</title>
        <authorList>
            <person name="Luo Y."/>
            <person name="Sheng H."/>
        </authorList>
    </citation>
    <scope>NUCLEOTIDE SEQUENCE [LARGE SCALE GENOMIC DNA]</scope>
    <source>
        <strain evidence="8 9">ZS60</strain>
    </source>
</reference>
<gene>
    <name evidence="8" type="ORF">EER27_15750</name>
</gene>
<keyword evidence="3" id="KW-1003">Cell membrane</keyword>
<evidence type="ECO:0000256" key="7">
    <source>
        <dbReference type="SAM" id="Phobius"/>
    </source>
</evidence>
<feature type="transmembrane region" description="Helical" evidence="7">
    <location>
        <begin position="44"/>
        <end position="64"/>
    </location>
</feature>